<dbReference type="InterPro" id="IPR042225">
    <property type="entry name" value="Ncb2"/>
</dbReference>
<dbReference type="Gene3D" id="1.10.20.10">
    <property type="entry name" value="Histone, subunit A"/>
    <property type="match status" value="1"/>
</dbReference>
<dbReference type="AlphaFoldDB" id="D8LZY7"/>
<dbReference type="Proteomes" id="UP000008312">
    <property type="component" value="Unassembled WGS sequence"/>
</dbReference>
<keyword evidence="5" id="KW-1185">Reference proteome</keyword>
<name>D8LZY7_BLAHO</name>
<dbReference type="GO" id="GO:0000122">
    <property type="term" value="P:negative regulation of transcription by RNA polymerase II"/>
    <property type="evidence" value="ECO:0007669"/>
    <property type="project" value="InterPro"/>
</dbReference>
<gene>
    <name evidence="4" type="ORF">GSBLH_T00006290001</name>
</gene>
<evidence type="ECO:0000259" key="3">
    <source>
        <dbReference type="Pfam" id="PF00808"/>
    </source>
</evidence>
<evidence type="ECO:0000313" key="4">
    <source>
        <dbReference type="EMBL" id="CBK21376.2"/>
    </source>
</evidence>
<dbReference type="GO" id="GO:0017054">
    <property type="term" value="C:negative cofactor 2 complex"/>
    <property type="evidence" value="ECO:0007669"/>
    <property type="project" value="InterPro"/>
</dbReference>
<dbReference type="InterPro" id="IPR003958">
    <property type="entry name" value="CBFA_NFYB_domain"/>
</dbReference>
<dbReference type="Pfam" id="PF00808">
    <property type="entry name" value="CBFD_NFYB_HMF"/>
    <property type="match status" value="1"/>
</dbReference>
<evidence type="ECO:0000256" key="2">
    <source>
        <dbReference type="ARBA" id="ARBA00023242"/>
    </source>
</evidence>
<proteinExistence type="predicted"/>
<comment type="subcellular location">
    <subcellularLocation>
        <location evidence="1">Nucleus</location>
    </subcellularLocation>
</comment>
<dbReference type="GO" id="GO:0046982">
    <property type="term" value="F:protein heterodimerization activity"/>
    <property type="evidence" value="ECO:0007669"/>
    <property type="project" value="InterPro"/>
</dbReference>
<dbReference type="GO" id="GO:0016251">
    <property type="term" value="F:RNA polymerase II general transcription initiation factor activity"/>
    <property type="evidence" value="ECO:0007669"/>
    <property type="project" value="TreeGrafter"/>
</dbReference>
<reference evidence="4" key="1">
    <citation type="submission" date="2010-02" db="EMBL/GenBank/DDBJ databases">
        <title>Sequencing and annotation of the Blastocystis hominis genome.</title>
        <authorList>
            <person name="Wincker P."/>
        </authorList>
    </citation>
    <scope>NUCLEOTIDE SEQUENCE</scope>
    <source>
        <strain evidence="4">Singapore isolate B</strain>
    </source>
</reference>
<evidence type="ECO:0000256" key="1">
    <source>
        <dbReference type="ARBA" id="ARBA00004123"/>
    </source>
</evidence>
<dbReference type="PANTHER" id="PTHR46138:SF1">
    <property type="entry name" value="PROTEIN DR1"/>
    <property type="match status" value="1"/>
</dbReference>
<dbReference type="InParanoid" id="D8LZY7"/>
<dbReference type="InterPro" id="IPR009072">
    <property type="entry name" value="Histone-fold"/>
</dbReference>
<accession>D8LZY7</accession>
<sequence length="136" mass="15514">MEKDDDKKKTTIPLKTVNTIIRDVLGDKIKDIWESFTEKMQECGNAFISHLAMELTLQAENDKVKTIGDDQVMKALSSLGFEEMKDEVKKVGKEKSHTPRKRSMLVVDEHTVNKLVKITPEKSLIVCLILTEVRLD</sequence>
<protein>
    <recommendedName>
        <fullName evidence="3">Transcription factor CBF/NF-Y/archaeal histone domain-containing protein</fullName>
    </recommendedName>
</protein>
<dbReference type="GeneID" id="24922415"/>
<dbReference type="GO" id="GO:0017025">
    <property type="term" value="F:TBP-class protein binding"/>
    <property type="evidence" value="ECO:0007669"/>
    <property type="project" value="TreeGrafter"/>
</dbReference>
<organism evidence="4">
    <name type="scientific">Blastocystis hominis</name>
    <dbReference type="NCBI Taxonomy" id="12968"/>
    <lineage>
        <taxon>Eukaryota</taxon>
        <taxon>Sar</taxon>
        <taxon>Stramenopiles</taxon>
        <taxon>Bigyra</taxon>
        <taxon>Opalozoa</taxon>
        <taxon>Opalinata</taxon>
        <taxon>Blastocystidae</taxon>
        <taxon>Blastocystis</taxon>
    </lineage>
</organism>
<dbReference type="SUPFAM" id="SSF47113">
    <property type="entry name" value="Histone-fold"/>
    <property type="match status" value="1"/>
</dbReference>
<feature type="domain" description="Transcription factor CBF/NF-Y/archaeal histone" evidence="3">
    <location>
        <begin position="11"/>
        <end position="76"/>
    </location>
</feature>
<dbReference type="PANTHER" id="PTHR46138">
    <property type="entry name" value="PROTEIN DR1"/>
    <property type="match status" value="1"/>
</dbReference>
<evidence type="ECO:0000313" key="5">
    <source>
        <dbReference type="Proteomes" id="UP000008312"/>
    </source>
</evidence>
<dbReference type="OrthoDB" id="601405at2759"/>
<dbReference type="EMBL" id="FN668642">
    <property type="protein sequence ID" value="CBK21376.2"/>
    <property type="molecule type" value="Genomic_DNA"/>
</dbReference>
<dbReference type="GO" id="GO:0051123">
    <property type="term" value="P:RNA polymerase II preinitiation complex assembly"/>
    <property type="evidence" value="ECO:0007669"/>
    <property type="project" value="TreeGrafter"/>
</dbReference>
<dbReference type="RefSeq" id="XP_012895424.1">
    <property type="nucleotide sequence ID" value="XM_013039970.1"/>
</dbReference>
<keyword evidence="2" id="KW-0539">Nucleus</keyword>